<feature type="transmembrane region" description="Helical" evidence="1">
    <location>
        <begin position="62"/>
        <end position="83"/>
    </location>
</feature>
<accession>A0ABN4WYV5</accession>
<name>A0ABN4WYV5_9HYPH</name>
<evidence type="ECO:0000313" key="2">
    <source>
        <dbReference type="EMBL" id="AQQ04531.1"/>
    </source>
</evidence>
<evidence type="ECO:0000256" key="1">
    <source>
        <dbReference type="SAM" id="Phobius"/>
    </source>
</evidence>
<reference evidence="2 3" key="1">
    <citation type="submission" date="2017-02" db="EMBL/GenBank/DDBJ databases">
        <authorList>
            <person name="Jeong S."/>
        </authorList>
    </citation>
    <scope>NUCLEOTIDE SEQUENCE [LARGE SCALE GENOMIC DNA]</scope>
    <source>
        <strain evidence="2 3">RMAR6-6</strain>
    </source>
</reference>
<keyword evidence="1" id="KW-0472">Membrane</keyword>
<evidence type="ECO:0000313" key="3">
    <source>
        <dbReference type="Proteomes" id="UP000188174"/>
    </source>
</evidence>
<feature type="transmembrane region" description="Helical" evidence="1">
    <location>
        <begin position="103"/>
        <end position="130"/>
    </location>
</feature>
<keyword evidence="3" id="KW-1185">Reference proteome</keyword>
<protein>
    <submittedName>
        <fullName evidence="2">Uncharacterized protein</fullName>
    </submittedName>
</protein>
<dbReference type="Proteomes" id="UP000188174">
    <property type="component" value="Chromosome"/>
</dbReference>
<gene>
    <name evidence="2" type="ORF">B0E33_13855</name>
</gene>
<keyword evidence="1" id="KW-1133">Transmembrane helix</keyword>
<feature type="transmembrane region" description="Helical" evidence="1">
    <location>
        <begin position="15"/>
        <end position="41"/>
    </location>
</feature>
<dbReference type="EMBL" id="CP019630">
    <property type="protein sequence ID" value="AQQ04531.1"/>
    <property type="molecule type" value="Genomic_DNA"/>
</dbReference>
<keyword evidence="1" id="KW-0812">Transmembrane</keyword>
<proteinExistence type="predicted"/>
<sequence length="152" mass="16726">MAILLPYYDLGGIQFMGFVFPVIFLGLVLLLVSPILLRLAFVMPAFVWSAEQQSGSFWRQGAGFGWPMTLAICVLAMPYWLVFGFFPGLYYVEVFQFIDKSEYGFPVLVAFLIAKSSLLAGLVLFTVAVVSAAYKISALRTPDAAETSRVSG</sequence>
<organism evidence="2 3">
    <name type="scientific">Roseibium algicola</name>
    <dbReference type="NCBI Taxonomy" id="2857014"/>
    <lineage>
        <taxon>Bacteria</taxon>
        <taxon>Pseudomonadati</taxon>
        <taxon>Pseudomonadota</taxon>
        <taxon>Alphaproteobacteria</taxon>
        <taxon>Hyphomicrobiales</taxon>
        <taxon>Stappiaceae</taxon>
        <taxon>Roseibium</taxon>
    </lineage>
</organism>